<keyword evidence="2" id="KW-0812">Transmembrane</keyword>
<gene>
    <name evidence="3" type="ORF">BSAL_10745</name>
</gene>
<feature type="region of interest" description="Disordered" evidence="1">
    <location>
        <begin position="74"/>
        <end position="100"/>
    </location>
</feature>
<feature type="non-terminal residue" evidence="3">
    <location>
        <position position="1"/>
    </location>
</feature>
<organism evidence="3 4">
    <name type="scientific">Bodo saltans</name>
    <name type="common">Flagellated protozoan</name>
    <dbReference type="NCBI Taxonomy" id="75058"/>
    <lineage>
        <taxon>Eukaryota</taxon>
        <taxon>Discoba</taxon>
        <taxon>Euglenozoa</taxon>
        <taxon>Kinetoplastea</taxon>
        <taxon>Metakinetoplastina</taxon>
        <taxon>Eubodonida</taxon>
        <taxon>Bodonidae</taxon>
        <taxon>Bodo</taxon>
    </lineage>
</organism>
<feature type="region of interest" description="Disordered" evidence="1">
    <location>
        <begin position="899"/>
        <end position="935"/>
    </location>
</feature>
<keyword evidence="2" id="KW-1133">Transmembrane helix</keyword>
<feature type="region of interest" description="Disordered" evidence="1">
    <location>
        <begin position="1469"/>
        <end position="1516"/>
    </location>
</feature>
<feature type="compositionally biased region" description="Polar residues" evidence="1">
    <location>
        <begin position="636"/>
        <end position="646"/>
    </location>
</feature>
<feature type="region of interest" description="Disordered" evidence="1">
    <location>
        <begin position="165"/>
        <end position="196"/>
    </location>
</feature>
<keyword evidence="2" id="KW-0472">Membrane</keyword>
<feature type="region of interest" description="Disordered" evidence="1">
    <location>
        <begin position="260"/>
        <end position="282"/>
    </location>
</feature>
<feature type="compositionally biased region" description="Polar residues" evidence="1">
    <location>
        <begin position="495"/>
        <end position="516"/>
    </location>
</feature>
<reference evidence="4" key="1">
    <citation type="submission" date="2015-09" db="EMBL/GenBank/DDBJ databases">
        <authorList>
            <consortium name="Pathogen Informatics"/>
        </authorList>
    </citation>
    <scope>NUCLEOTIDE SEQUENCE [LARGE SCALE GENOMIC DNA]</scope>
    <source>
        <strain evidence="4">Lake Konstanz</strain>
    </source>
</reference>
<dbReference type="Proteomes" id="UP000051952">
    <property type="component" value="Unassembled WGS sequence"/>
</dbReference>
<feature type="transmembrane region" description="Helical" evidence="2">
    <location>
        <begin position="724"/>
        <end position="743"/>
    </location>
</feature>
<dbReference type="EMBL" id="CYKH01001539">
    <property type="protein sequence ID" value="CUI14699.1"/>
    <property type="molecule type" value="Genomic_DNA"/>
</dbReference>
<protein>
    <submittedName>
        <fullName evidence="3">GPI-anchored surface protein, putative</fullName>
    </submittedName>
</protein>
<proteinExistence type="predicted"/>
<evidence type="ECO:0000256" key="2">
    <source>
        <dbReference type="SAM" id="Phobius"/>
    </source>
</evidence>
<feature type="compositionally biased region" description="Basic and acidic residues" evidence="1">
    <location>
        <begin position="1492"/>
        <end position="1502"/>
    </location>
</feature>
<evidence type="ECO:0000313" key="4">
    <source>
        <dbReference type="Proteomes" id="UP000051952"/>
    </source>
</evidence>
<feature type="compositionally biased region" description="Low complexity" evidence="1">
    <location>
        <begin position="88"/>
        <end position="97"/>
    </location>
</feature>
<feature type="region of interest" description="Disordered" evidence="1">
    <location>
        <begin position="1389"/>
        <end position="1417"/>
    </location>
</feature>
<dbReference type="VEuPathDB" id="TriTrypDB:BSAL_10740"/>
<feature type="transmembrane region" description="Helical" evidence="2">
    <location>
        <begin position="1526"/>
        <end position="1546"/>
    </location>
</feature>
<feature type="compositionally biased region" description="Polar residues" evidence="1">
    <location>
        <begin position="618"/>
        <end position="627"/>
    </location>
</feature>
<name>A0A0S4KGA2_BODSA</name>
<keyword evidence="4" id="KW-1185">Reference proteome</keyword>
<evidence type="ECO:0000256" key="1">
    <source>
        <dbReference type="SAM" id="MobiDB-lite"/>
    </source>
</evidence>
<evidence type="ECO:0000313" key="3">
    <source>
        <dbReference type="EMBL" id="CUI14699.1"/>
    </source>
</evidence>
<feature type="compositionally biased region" description="Polar residues" evidence="1">
    <location>
        <begin position="178"/>
        <end position="196"/>
    </location>
</feature>
<accession>A0A0S4KGA2</accession>
<feature type="region of interest" description="Disordered" evidence="1">
    <location>
        <begin position="1050"/>
        <end position="1104"/>
    </location>
</feature>
<feature type="region of interest" description="Disordered" evidence="1">
    <location>
        <begin position="613"/>
        <end position="659"/>
    </location>
</feature>
<feature type="compositionally biased region" description="Polar residues" evidence="1">
    <location>
        <begin position="1057"/>
        <end position="1073"/>
    </location>
</feature>
<sequence>GRNVTDTLAKLSETRQVRRKRSASLSLSLLIRVSASPVHTPTRWNVALSRSKTVTVSDITHARHNDRVVGAGGRVGATLSVSGPPPTSETSHSSSSSAGLWSNTHTISASLLTITRKRTKSQRKLTEQYSMSVSRTRRRGGMSDTVTETDEFTWKVSESSTKMTKSASKSSTLMGRSRSLSTTVTGPTHSTVLPSHTPTRVIGLHAAGHSHSLSQGALTSTVSLTIASRTRSYSKKRGGGGGGGGEWMMWLSTTVSVTPSLSQSRSGRRYRNNGGAWGDGGERTHSALEWSLTISTTAMLTVTPTLTPTYPHHVNASASSTLLVITDTLSRLKPTISDASLSTTATVTDGESETLWTETLTKKSATLTCERPRTATPTFVHTPTSHRDRLLGGGEHWRLGSASDSQTTTLVSTLTESVSLSNTTPKPLYQEPSGGGNLGAAALTGDMLPMVGGVSLSGVPLALVLVNLVVGAVSLVSMLMFASGMRRRKKKKPDQATTTPPSTLQVDSRTSLQVEEQPNEVVGTSAGDDSDDVMIFSHPLDETEKHHSAALVSTGSNITVKFQHLTTYVAPFGRHDDVDDIEEDDDILSMNNVDERLRGRDDVEVDPIQLQIADIPNEPSTTSQLQEEGTPVKDLQPSSAPSTSVSVGGVLPLSDNDGADDTLPPTRSLFWDAVRFHTYAGVLFPCSDACGWSHAAASCVHSNLTMLLASLIGLYTSPVSSGSAFAVGLVAPPLVLGLIRWLVVEPLALPCLHNSCDTTSAEPNETTLAWPLRSALSAEEELGPEHKYLAAFLTQQHHAFTPTLRMLLASLIGLYTSPVSSGSAFAVGLVAPPLVLGLIRWLVVEPLALPCLHNSCDTTSAEPNETTLAWPLRSALSAEEELGPEHKYLAAFHSTEGIITNSSDDGSDDNLPGEQVAHPQEQNPQWSPTFAPGSSQRSLRTLDAIDLNLHRTSFAASGMWSSISGGDVVDNDHDFFVDAEGEGSSQRSLRTLDAIDLNLHRTSFAASGMWSSISGGDVVDNDHDFFVDAEGEEDTQSDFNDVVDLDALALPPLAPSPKSQFTTATGRRQSKGPTLSPLDLCSDRSPPPRSAAPKMEEGGGGGDAFDMDIDVMSLDNMMPLPTSLRSMLVGTDNKFAQPPPYNSLQANGWKPGTTLLHVDADDNFNVVSNAFDFGEEGESSAATANIRAGVPFYVPRGKPTTHDDEHSFHHSPRETWFADGDFSKLPTVLSGRYRRKMARGEHVGIDEDEKGDGHDDDDDVRFFDDSRRMEHQLDDSGINNARRGSAVLEQSYVDDDEAEMTADMLLMNAIHASVATTANIVERPPSVTNRKTKPLKRSQTTTITSAASVEDDPLQDNLIQTEWIPLDMSRNATAAARDYEDNPMTEPLVAANRSRGGDSPPPVSSLPRHHVDVPRRSLSHCRSSSAWTDADPLAHGSTPSTKLDFASPLSGASVVQISRQVGTTATADCTANGSNSFVGDQSSRPLSFSSERQTDRVPEDSSKVQQETYSQETPTLVSAAPHRQQVTIVLLLVSAVVIVLVLLFGIRNYNSSTVSIMCGAFVGDAVFGQPLRIAVVRRLLRSAA</sequence>
<feature type="region of interest" description="Disordered" evidence="1">
    <location>
        <begin position="112"/>
        <end position="146"/>
    </location>
</feature>
<feature type="region of interest" description="Disordered" evidence="1">
    <location>
        <begin position="486"/>
        <end position="531"/>
    </location>
</feature>
<feature type="compositionally biased region" description="Polar residues" evidence="1">
    <location>
        <begin position="920"/>
        <end position="935"/>
    </location>
</feature>
<feature type="compositionally biased region" description="Polar residues" evidence="1">
    <location>
        <begin position="1469"/>
        <end position="1491"/>
    </location>
</feature>
<feature type="transmembrane region" description="Helical" evidence="2">
    <location>
        <begin position="459"/>
        <end position="482"/>
    </location>
</feature>
<feature type="compositionally biased region" description="Polar residues" evidence="1">
    <location>
        <begin position="1503"/>
        <end position="1516"/>
    </location>
</feature>